<sequence>MGRTKAQASKSSKSKEIVVQEIPSQQTNIALRFDAPFPIFNALEGKRLVHFTKNAFLRGEVIDDAFHLKHAQDRTCWIKKNQEPHKVRIEEESEEEDDEEEDDEEEEESEEGKQGGSSNVVNELAI</sequence>
<organism evidence="2 3">
    <name type="scientific">Ricinus communis</name>
    <name type="common">Castor bean</name>
    <dbReference type="NCBI Taxonomy" id="3988"/>
    <lineage>
        <taxon>Eukaryota</taxon>
        <taxon>Viridiplantae</taxon>
        <taxon>Streptophyta</taxon>
        <taxon>Embryophyta</taxon>
        <taxon>Tracheophyta</taxon>
        <taxon>Spermatophyta</taxon>
        <taxon>Magnoliopsida</taxon>
        <taxon>eudicotyledons</taxon>
        <taxon>Gunneridae</taxon>
        <taxon>Pentapetalae</taxon>
        <taxon>rosids</taxon>
        <taxon>fabids</taxon>
        <taxon>Malpighiales</taxon>
        <taxon>Euphorbiaceae</taxon>
        <taxon>Acalyphoideae</taxon>
        <taxon>Acalypheae</taxon>
        <taxon>Ricinus</taxon>
    </lineage>
</organism>
<gene>
    <name evidence="2" type="ORF">RCOM_1670520</name>
</gene>
<feature type="compositionally biased region" description="Acidic residues" evidence="1">
    <location>
        <begin position="91"/>
        <end position="110"/>
    </location>
</feature>
<evidence type="ECO:0000256" key="1">
    <source>
        <dbReference type="SAM" id="MobiDB-lite"/>
    </source>
</evidence>
<accession>B9RL93</accession>
<proteinExistence type="predicted"/>
<name>B9RL93_RICCO</name>
<dbReference type="Proteomes" id="UP000008311">
    <property type="component" value="Unassembled WGS sequence"/>
</dbReference>
<keyword evidence="3" id="KW-1185">Reference proteome</keyword>
<evidence type="ECO:0000313" key="3">
    <source>
        <dbReference type="Proteomes" id="UP000008311"/>
    </source>
</evidence>
<protein>
    <submittedName>
        <fullName evidence="2">Uncharacterized protein</fullName>
    </submittedName>
</protein>
<dbReference type="InParanoid" id="B9RL93"/>
<evidence type="ECO:0000313" key="2">
    <source>
        <dbReference type="EMBL" id="EEF47912.1"/>
    </source>
</evidence>
<feature type="compositionally biased region" description="Polar residues" evidence="1">
    <location>
        <begin position="116"/>
        <end position="126"/>
    </location>
</feature>
<reference evidence="3" key="1">
    <citation type="journal article" date="2010" name="Nat. Biotechnol.">
        <title>Draft genome sequence of the oilseed species Ricinus communis.</title>
        <authorList>
            <person name="Chan A.P."/>
            <person name="Crabtree J."/>
            <person name="Zhao Q."/>
            <person name="Lorenzi H."/>
            <person name="Orvis J."/>
            <person name="Puiu D."/>
            <person name="Melake-Berhan A."/>
            <person name="Jones K.M."/>
            <person name="Redman J."/>
            <person name="Chen G."/>
            <person name="Cahoon E.B."/>
            <person name="Gedil M."/>
            <person name="Stanke M."/>
            <person name="Haas B.J."/>
            <person name="Wortman J.R."/>
            <person name="Fraser-Liggett C.M."/>
            <person name="Ravel J."/>
            <person name="Rabinowicz P.D."/>
        </authorList>
    </citation>
    <scope>NUCLEOTIDE SEQUENCE [LARGE SCALE GENOMIC DNA]</scope>
    <source>
        <strain evidence="3">cv. Hale</strain>
    </source>
</reference>
<dbReference type="AlphaFoldDB" id="B9RL93"/>
<feature type="compositionally biased region" description="Basic and acidic residues" evidence="1">
    <location>
        <begin position="80"/>
        <end position="90"/>
    </location>
</feature>
<dbReference type="EMBL" id="EQ973787">
    <property type="protein sequence ID" value="EEF47912.1"/>
    <property type="molecule type" value="Genomic_DNA"/>
</dbReference>
<feature type="region of interest" description="Disordered" evidence="1">
    <location>
        <begin position="80"/>
        <end position="126"/>
    </location>
</feature>